<dbReference type="InterPro" id="IPR035437">
    <property type="entry name" value="SNase_OB-fold_sf"/>
</dbReference>
<evidence type="ECO:0000313" key="2">
    <source>
        <dbReference type="EMBL" id="MFD2262557.1"/>
    </source>
</evidence>
<feature type="chain" id="PRO_5045458520" evidence="1">
    <location>
        <begin position="21"/>
        <end position="158"/>
    </location>
</feature>
<dbReference type="Gene3D" id="2.40.50.90">
    <property type="match status" value="1"/>
</dbReference>
<proteinExistence type="predicted"/>
<organism evidence="2 3">
    <name type="scientific">Lacibacterium aquatile</name>
    <dbReference type="NCBI Taxonomy" id="1168082"/>
    <lineage>
        <taxon>Bacteria</taxon>
        <taxon>Pseudomonadati</taxon>
        <taxon>Pseudomonadota</taxon>
        <taxon>Alphaproteobacteria</taxon>
        <taxon>Rhodospirillales</taxon>
        <taxon>Rhodospirillaceae</taxon>
    </lineage>
</organism>
<dbReference type="EMBL" id="JBHUIP010000004">
    <property type="protein sequence ID" value="MFD2262557.1"/>
    <property type="molecule type" value="Genomic_DNA"/>
</dbReference>
<dbReference type="RefSeq" id="WP_379875516.1">
    <property type="nucleotide sequence ID" value="NZ_JBHUIP010000004.1"/>
</dbReference>
<name>A0ABW5DNI1_9PROT</name>
<feature type="signal peptide" evidence="1">
    <location>
        <begin position="1"/>
        <end position="20"/>
    </location>
</feature>
<keyword evidence="1" id="KW-0732">Signal</keyword>
<evidence type="ECO:0000313" key="3">
    <source>
        <dbReference type="Proteomes" id="UP001597295"/>
    </source>
</evidence>
<evidence type="ECO:0000256" key="1">
    <source>
        <dbReference type="SAM" id="SignalP"/>
    </source>
</evidence>
<reference evidence="3" key="1">
    <citation type="journal article" date="2019" name="Int. J. Syst. Evol. Microbiol.">
        <title>The Global Catalogue of Microorganisms (GCM) 10K type strain sequencing project: providing services to taxonomists for standard genome sequencing and annotation.</title>
        <authorList>
            <consortium name="The Broad Institute Genomics Platform"/>
            <consortium name="The Broad Institute Genome Sequencing Center for Infectious Disease"/>
            <person name="Wu L."/>
            <person name="Ma J."/>
        </authorList>
    </citation>
    <scope>NUCLEOTIDE SEQUENCE [LARGE SCALE GENOMIC DNA]</scope>
    <source>
        <strain evidence="3">CGMCC 1.19062</strain>
    </source>
</reference>
<keyword evidence="3" id="KW-1185">Reference proteome</keyword>
<protein>
    <submittedName>
        <fullName evidence="2">Thermonuclease family protein</fullName>
    </submittedName>
</protein>
<sequence>MAFKLPLILAICLTAAGASAKSDGPRSVDGFPEVVDSNVVRIDANAVRLKGIAVPKASTPDGLNARGWLHRRIQNRRTYCHFEPNPAVTLNIGTCEIEGLDLSALMVEAGVALDCPKESGGRYRVQQGRAEAAGQRLADRFQLPDNCKTAGGKLKRGG</sequence>
<gene>
    <name evidence="2" type="ORF">ACFSM5_06630</name>
</gene>
<dbReference type="SUPFAM" id="SSF50199">
    <property type="entry name" value="Staphylococcal nuclease"/>
    <property type="match status" value="1"/>
</dbReference>
<comment type="caution">
    <text evidence="2">The sequence shown here is derived from an EMBL/GenBank/DDBJ whole genome shotgun (WGS) entry which is preliminary data.</text>
</comment>
<dbReference type="Proteomes" id="UP001597295">
    <property type="component" value="Unassembled WGS sequence"/>
</dbReference>
<accession>A0ABW5DNI1</accession>